<keyword evidence="4" id="KW-1185">Reference proteome</keyword>
<accession>A0A7H9AVX8</accession>
<keyword evidence="1" id="KW-0560">Oxidoreductase</keyword>
<dbReference type="EMBL" id="CP058604">
    <property type="protein sequence ID" value="QLG70455.1"/>
    <property type="molecule type" value="Genomic_DNA"/>
</dbReference>
<gene>
    <name evidence="3" type="ORF">HG535_0A03940</name>
</gene>
<sequence length="403" mass="44713">MTSNIPMTNTEITKKPRVLIPYLNQWDVADHTQEWQKLSKEVSLIKYKIEDVRVFEQFLQGSEIDCLWVTDDFVEHLGGPAAFWDFYPSSLKAVVVPWVGCDFIDGRRLRKEKNIILCNIGPNASNCVADMAMFLVISCFRLTSFWEHCFRFFTNGSVPDTRRYIGGEGKTTFGIKALPSDGSISSALHSSYELPKAAHPDEIATLNLSKNFSIGGKSVDSPADKNALILGFGSIGRTIGKRLSAGLGMNIHYFKRSGPIPECNLGYNAKFWHDINAPETWAIADIIIISLPKDPSTDNIINEKTLKMCKDGVRIVNVGRGSCIDEDALIKALDSGKVTSCGLDVFKNESTAIRQDLLSRWDVTLLPHIGSTVSDMMISQTLITLENIKSILLNGKEGVYPIN</sequence>
<dbReference type="PANTHER" id="PTHR10996">
    <property type="entry name" value="2-HYDROXYACID DEHYDROGENASE-RELATED"/>
    <property type="match status" value="1"/>
</dbReference>
<dbReference type="OrthoDB" id="298012at2759"/>
<dbReference type="SUPFAM" id="SSF52283">
    <property type="entry name" value="Formate/glycerate dehydrogenase catalytic domain-like"/>
    <property type="match status" value="1"/>
</dbReference>
<protein>
    <recommendedName>
        <fullName evidence="2">D-isomer specific 2-hydroxyacid dehydrogenase NAD-binding domain-containing protein</fullName>
    </recommendedName>
</protein>
<dbReference type="AlphaFoldDB" id="A0A7H9AVX8"/>
<dbReference type="Proteomes" id="UP000509704">
    <property type="component" value="Chromosome 1"/>
</dbReference>
<dbReference type="GeneID" id="59234091"/>
<dbReference type="Pfam" id="PF02826">
    <property type="entry name" value="2-Hacid_dh_C"/>
    <property type="match status" value="1"/>
</dbReference>
<feature type="domain" description="D-isomer specific 2-hydroxyacid dehydrogenase NAD-binding" evidence="2">
    <location>
        <begin position="221"/>
        <end position="370"/>
    </location>
</feature>
<dbReference type="Gene3D" id="3.40.50.720">
    <property type="entry name" value="NAD(P)-binding Rossmann-like Domain"/>
    <property type="match status" value="3"/>
</dbReference>
<evidence type="ECO:0000256" key="1">
    <source>
        <dbReference type="ARBA" id="ARBA00023002"/>
    </source>
</evidence>
<dbReference type="RefSeq" id="XP_037142183.1">
    <property type="nucleotide sequence ID" value="XM_037286288.1"/>
</dbReference>
<dbReference type="GO" id="GO:0051287">
    <property type="term" value="F:NAD binding"/>
    <property type="evidence" value="ECO:0007669"/>
    <property type="project" value="InterPro"/>
</dbReference>
<evidence type="ECO:0000313" key="4">
    <source>
        <dbReference type="Proteomes" id="UP000509704"/>
    </source>
</evidence>
<evidence type="ECO:0000313" key="3">
    <source>
        <dbReference type="EMBL" id="QLG70455.1"/>
    </source>
</evidence>
<dbReference type="KEGG" id="zmk:HG535_0A03940"/>
<proteinExistence type="predicted"/>
<organism evidence="3 4">
    <name type="scientific">Zygotorulaspora mrakii</name>
    <name type="common">Zygosaccharomyces mrakii</name>
    <dbReference type="NCBI Taxonomy" id="42260"/>
    <lineage>
        <taxon>Eukaryota</taxon>
        <taxon>Fungi</taxon>
        <taxon>Dikarya</taxon>
        <taxon>Ascomycota</taxon>
        <taxon>Saccharomycotina</taxon>
        <taxon>Saccharomycetes</taxon>
        <taxon>Saccharomycetales</taxon>
        <taxon>Saccharomycetaceae</taxon>
        <taxon>Zygotorulaspora</taxon>
    </lineage>
</organism>
<dbReference type="GO" id="GO:0030267">
    <property type="term" value="F:glyoxylate reductase (NADPH) activity"/>
    <property type="evidence" value="ECO:0007669"/>
    <property type="project" value="TreeGrafter"/>
</dbReference>
<dbReference type="PANTHER" id="PTHR10996:SF279">
    <property type="entry name" value="2-HYDROXYACID DEHYDROGENASE YPL113C-RELATED"/>
    <property type="match status" value="1"/>
</dbReference>
<dbReference type="InterPro" id="IPR006140">
    <property type="entry name" value="D-isomer_DH_NAD-bd"/>
</dbReference>
<dbReference type="GO" id="GO:0005829">
    <property type="term" value="C:cytosol"/>
    <property type="evidence" value="ECO:0007669"/>
    <property type="project" value="TreeGrafter"/>
</dbReference>
<dbReference type="InterPro" id="IPR050223">
    <property type="entry name" value="D-isomer_2-hydroxyacid_DH"/>
</dbReference>
<reference evidence="3 4" key="1">
    <citation type="submission" date="2020-07" db="EMBL/GenBank/DDBJ databases">
        <title>The yeast mating-type switching endonuclease HO is a domesticated member of an unorthodox homing genetic element family.</title>
        <authorList>
            <person name="Coughlan A.Y."/>
            <person name="Lombardi L."/>
            <person name="Braun-Galleani S."/>
            <person name="Martos A.R."/>
            <person name="Galeote V."/>
            <person name="Bigey F."/>
            <person name="Dequin S."/>
            <person name="Byrne K.P."/>
            <person name="Wolfe K.H."/>
        </authorList>
    </citation>
    <scope>NUCLEOTIDE SEQUENCE [LARGE SCALE GENOMIC DNA]</scope>
    <source>
        <strain evidence="3 4">NRRL Y-6702</strain>
    </source>
</reference>
<name>A0A7H9AVX8_ZYGMR</name>
<dbReference type="SUPFAM" id="SSF51735">
    <property type="entry name" value="NAD(P)-binding Rossmann-fold domains"/>
    <property type="match status" value="1"/>
</dbReference>
<dbReference type="GO" id="GO:0016618">
    <property type="term" value="F:hydroxypyruvate reductase [NAD(P)H] activity"/>
    <property type="evidence" value="ECO:0007669"/>
    <property type="project" value="TreeGrafter"/>
</dbReference>
<dbReference type="InterPro" id="IPR036291">
    <property type="entry name" value="NAD(P)-bd_dom_sf"/>
</dbReference>
<evidence type="ECO:0000259" key="2">
    <source>
        <dbReference type="Pfam" id="PF02826"/>
    </source>
</evidence>